<evidence type="ECO:0000256" key="1">
    <source>
        <dbReference type="SAM" id="MobiDB-lite"/>
    </source>
</evidence>
<dbReference type="AlphaFoldDB" id="A0AAV4WEU1"/>
<dbReference type="Proteomes" id="UP001054837">
    <property type="component" value="Unassembled WGS sequence"/>
</dbReference>
<reference evidence="3 4" key="1">
    <citation type="submission" date="2021-06" db="EMBL/GenBank/DDBJ databases">
        <title>Caerostris darwini draft genome.</title>
        <authorList>
            <person name="Kono N."/>
            <person name="Arakawa K."/>
        </authorList>
    </citation>
    <scope>NUCLEOTIDE SEQUENCE [LARGE SCALE GENOMIC DNA]</scope>
</reference>
<protein>
    <recommendedName>
        <fullName evidence="2">PDZ domain-containing protein</fullName>
    </recommendedName>
</protein>
<sequence length="126" mass="13519">MCSPPPILCGAQGLRGKGRRDGRLQEGDQILAIDGQPLDSNISHQQAISILQQAREARGTDRGPGDRAHLLPHSRVPGAVAVRAQRRLKGSDMVVSTLSVSLFGSSIRCYVCDLRLTTITSLTTFA</sequence>
<dbReference type="Pfam" id="PF00595">
    <property type="entry name" value="PDZ"/>
    <property type="match status" value="1"/>
</dbReference>
<feature type="region of interest" description="Disordered" evidence="1">
    <location>
        <begin position="53"/>
        <end position="72"/>
    </location>
</feature>
<evidence type="ECO:0000313" key="3">
    <source>
        <dbReference type="EMBL" id="GIY80344.1"/>
    </source>
</evidence>
<dbReference type="InterPro" id="IPR001478">
    <property type="entry name" value="PDZ"/>
</dbReference>
<feature type="compositionally biased region" description="Basic and acidic residues" evidence="1">
    <location>
        <begin position="55"/>
        <end position="69"/>
    </location>
</feature>
<name>A0AAV4WEU1_9ARAC</name>
<organism evidence="3 4">
    <name type="scientific">Caerostris darwini</name>
    <dbReference type="NCBI Taxonomy" id="1538125"/>
    <lineage>
        <taxon>Eukaryota</taxon>
        <taxon>Metazoa</taxon>
        <taxon>Ecdysozoa</taxon>
        <taxon>Arthropoda</taxon>
        <taxon>Chelicerata</taxon>
        <taxon>Arachnida</taxon>
        <taxon>Araneae</taxon>
        <taxon>Araneomorphae</taxon>
        <taxon>Entelegynae</taxon>
        <taxon>Araneoidea</taxon>
        <taxon>Araneidae</taxon>
        <taxon>Caerostris</taxon>
    </lineage>
</organism>
<accession>A0AAV4WEU1</accession>
<dbReference type="Gene3D" id="2.30.42.10">
    <property type="match status" value="1"/>
</dbReference>
<feature type="domain" description="PDZ" evidence="2">
    <location>
        <begin position="16"/>
        <end position="54"/>
    </location>
</feature>
<dbReference type="InterPro" id="IPR036034">
    <property type="entry name" value="PDZ_sf"/>
</dbReference>
<dbReference type="EMBL" id="BPLQ01014500">
    <property type="protein sequence ID" value="GIY80344.1"/>
    <property type="molecule type" value="Genomic_DNA"/>
</dbReference>
<keyword evidence="4" id="KW-1185">Reference proteome</keyword>
<dbReference type="PROSITE" id="PS50106">
    <property type="entry name" value="PDZ"/>
    <property type="match status" value="1"/>
</dbReference>
<evidence type="ECO:0000259" key="2">
    <source>
        <dbReference type="PROSITE" id="PS50106"/>
    </source>
</evidence>
<evidence type="ECO:0000313" key="4">
    <source>
        <dbReference type="Proteomes" id="UP001054837"/>
    </source>
</evidence>
<dbReference type="SUPFAM" id="SSF50156">
    <property type="entry name" value="PDZ domain-like"/>
    <property type="match status" value="1"/>
</dbReference>
<proteinExistence type="predicted"/>
<gene>
    <name evidence="3" type="ORF">CDAR_584311</name>
</gene>
<comment type="caution">
    <text evidence="3">The sequence shown here is derived from an EMBL/GenBank/DDBJ whole genome shotgun (WGS) entry which is preliminary data.</text>
</comment>